<feature type="compositionally biased region" description="Low complexity" evidence="1">
    <location>
        <begin position="1248"/>
        <end position="1262"/>
    </location>
</feature>
<proteinExistence type="predicted"/>
<feature type="compositionally biased region" description="Polar residues" evidence="1">
    <location>
        <begin position="1167"/>
        <end position="1179"/>
    </location>
</feature>
<feature type="compositionally biased region" description="Basic and acidic residues" evidence="1">
    <location>
        <begin position="290"/>
        <end position="306"/>
    </location>
</feature>
<feature type="compositionally biased region" description="Polar residues" evidence="1">
    <location>
        <begin position="1751"/>
        <end position="1766"/>
    </location>
</feature>
<evidence type="ECO:0000313" key="3">
    <source>
        <dbReference type="Proteomes" id="UP000037510"/>
    </source>
</evidence>
<gene>
    <name evidence="2" type="ORF">OBRU01_01757</name>
</gene>
<comment type="caution">
    <text evidence="2">The sequence shown here is derived from an EMBL/GenBank/DDBJ whole genome shotgun (WGS) entry which is preliminary data.</text>
</comment>
<feature type="region of interest" description="Disordered" evidence="1">
    <location>
        <begin position="400"/>
        <end position="448"/>
    </location>
</feature>
<evidence type="ECO:0000313" key="2">
    <source>
        <dbReference type="EMBL" id="KOB78783.1"/>
    </source>
</evidence>
<name>A0A0L7LTH6_OPEBR</name>
<feature type="compositionally biased region" description="Polar residues" evidence="1">
    <location>
        <begin position="1125"/>
        <end position="1151"/>
    </location>
</feature>
<feature type="compositionally biased region" description="Polar residues" evidence="1">
    <location>
        <begin position="918"/>
        <end position="940"/>
    </location>
</feature>
<dbReference type="Proteomes" id="UP000037510">
    <property type="component" value="Unassembled WGS sequence"/>
</dbReference>
<feature type="compositionally biased region" description="Basic and acidic residues" evidence="1">
    <location>
        <begin position="1238"/>
        <end position="1247"/>
    </location>
</feature>
<organism evidence="2 3">
    <name type="scientific">Operophtera brumata</name>
    <name type="common">Winter moth</name>
    <name type="synonym">Phalaena brumata</name>
    <dbReference type="NCBI Taxonomy" id="104452"/>
    <lineage>
        <taxon>Eukaryota</taxon>
        <taxon>Metazoa</taxon>
        <taxon>Ecdysozoa</taxon>
        <taxon>Arthropoda</taxon>
        <taxon>Hexapoda</taxon>
        <taxon>Insecta</taxon>
        <taxon>Pterygota</taxon>
        <taxon>Neoptera</taxon>
        <taxon>Endopterygota</taxon>
        <taxon>Lepidoptera</taxon>
        <taxon>Glossata</taxon>
        <taxon>Ditrysia</taxon>
        <taxon>Geometroidea</taxon>
        <taxon>Geometridae</taxon>
        <taxon>Larentiinae</taxon>
        <taxon>Operophtera</taxon>
    </lineage>
</organism>
<feature type="region of interest" description="Disordered" evidence="1">
    <location>
        <begin position="271"/>
        <end position="306"/>
    </location>
</feature>
<dbReference type="STRING" id="104452.A0A0L7LTH6"/>
<accession>A0A0L7LTH6</accession>
<feature type="region of interest" description="Disordered" evidence="1">
    <location>
        <begin position="181"/>
        <end position="204"/>
    </location>
</feature>
<protein>
    <submittedName>
        <fullName evidence="2">Uncharacterized protein</fullName>
    </submittedName>
</protein>
<dbReference type="EMBL" id="JTDY01000113">
    <property type="protein sequence ID" value="KOB78783.1"/>
    <property type="molecule type" value="Genomic_DNA"/>
</dbReference>
<feature type="region of interest" description="Disordered" evidence="1">
    <location>
        <begin position="1093"/>
        <end position="1304"/>
    </location>
</feature>
<feature type="region of interest" description="Disordered" evidence="1">
    <location>
        <begin position="1748"/>
        <end position="1767"/>
    </location>
</feature>
<evidence type="ECO:0000256" key="1">
    <source>
        <dbReference type="SAM" id="MobiDB-lite"/>
    </source>
</evidence>
<keyword evidence="3" id="KW-1185">Reference proteome</keyword>
<feature type="non-terminal residue" evidence="2">
    <location>
        <position position="1"/>
    </location>
</feature>
<feature type="compositionally biased region" description="Polar residues" evidence="1">
    <location>
        <begin position="1214"/>
        <end position="1229"/>
    </location>
</feature>
<reference evidence="2 3" key="1">
    <citation type="journal article" date="2015" name="Genome Biol. Evol.">
        <title>The genome of winter moth (Operophtera brumata) provides a genomic perspective on sexual dimorphism and phenology.</title>
        <authorList>
            <person name="Derks M.F."/>
            <person name="Smit S."/>
            <person name="Salis L."/>
            <person name="Schijlen E."/>
            <person name="Bossers A."/>
            <person name="Mateman C."/>
            <person name="Pijl A.S."/>
            <person name="de Ridder D."/>
            <person name="Groenen M.A."/>
            <person name="Visser M.E."/>
            <person name="Megens H.J."/>
        </authorList>
    </citation>
    <scope>NUCLEOTIDE SEQUENCE [LARGE SCALE GENOMIC DNA]</scope>
    <source>
        <strain evidence="2">WM2013NL</strain>
        <tissue evidence="2">Head and thorax</tissue>
    </source>
</reference>
<feature type="compositionally biased region" description="Basic and acidic residues" evidence="1">
    <location>
        <begin position="272"/>
        <end position="282"/>
    </location>
</feature>
<sequence length="2006" mass="228239">SITKCEVKNEKEMNESKAVYVTKHKIRDQNLVYQIYAKRNREYTDKSNFGCQYDCKRDKLLCTCRNISLKRPKPQNMEYCRGVPNEIYTYQGSRSFTDVGVGSVKAVQRRKVRRVYLPETDDRGVGNSNLDTFTSRVPNEIYTYQGSRSFTDVGVGSVKAVQRRKVRRVYLPETDDRGVGNSNLDTFTSRKSKQQHGSFYDHKRTSSKCVGGFQEHYTGSVISEKLSPIIHTRSGTTSPKLLTDQRNIEIGSSTVDKNLVTTGTQFEIECTESEKSKEEKAKTERKKRSKVTEQARKHKYSSELHSKMSSVIERKVKQAEKVYSSDSLVQHIHELEIPSDEKQSRPSTDEMENKLEREYRRMFSTKDRDSKLSIDKHIPAFKSASILRRRFEALRRGLVKKDDGKKSVAPSSQDSGISRKDASVTSDPPSLEGRSYTDTKRYSPILSNVSQDRNRINYKTEIDSLQWPQKDSDSEGQGVKGMFKLWGKKFNFEEEAERVRSPPTPLLTIDINKKPHRKESKTNKEEECKKGAKKFCFFKSKTCKHQVNTKIKDIKKEPYKPSGLTAGRCEIRDGLKIKDGLTLKIGTITPKEQASKISEGDEIRRRTWLKKLLANTIESARSVNVRWNNSMYATSSSTVIKLMDTIYTNNGTILKSRSETTNDESLYDRSHTPNTVNFDQKIEAWMIPYTIPDRPREIPIRIQSNTEIKKNETDITISDRRWFIEKSKAFENKIKVFLHSNDLMKNSSKVSSEYLRIDIPKDFFDVSSSHESKQSTTSDEEVYKIVEYESDLDTRTALDKGDHASKIEVLVNLQDSNNIEAKILHRDVLIQGSNVNIPKKCDVISVGIITQRDMRNIRKPILKVQDNLTDDDSEEELQTNQKCEFAESYLREYYRLWTPLDFFSWCVSDSNVRSCSEQSSISVPNQGDGSKSCPNICNDMQSTTSTTQNDNQEPNEPFKTKLYKTLRRLTKAKTDINIAGQRVLPKDSLQVFKRRKIYAAALRSQWNSNDNEISSSASIEAKGPQNTRVPSSKTRIIDVKKKSGNKHVSMCSIKKNATKKYTCLTPSSTENVNTINLPCVQCIPSNNEFPKRSALKHTLPNTPPEHSTPISPMPVCKKCCPPDSLGNSPKRSPKLSQRPSPQSSPKVSQIPSPRRSPKEKTEPSPKISPNESPGPSSQRSPKKTPYWSPCMIHTPISQKKRAPKDTKCHHPPSKQVSNPPSRSNSTTRQQNEENETDSPSRNKKLECPQKPAKQQQQSPIPKKCSDCSNQKNKPDCPKKQQQQSPVPCPVPAKQSSEEINKSNMGLPGLLLKMKPSAKECSGPIEYLSWESPGDKIELVKLNTHDDIKINYKKKTPSTEEITEGMNVKVLDEDGQTLYERKNYTCEQSEHLPSLGDTYRDSNVNRLSTPIILETKEGTKDNPKQREVVHDINDPSLANLIELQFQLRITQGNKTTEINIANEDEDKHDKGNKISKTSPEVFILENGGKEPVEDISPNNDINIKIIVKNYKQNSDKTKNIKKKYDEFTKQISDKFHTVSTGYSDIVTGQNVDNAFSVHRATVGLDYSEDKSKTLSKPSNDGSVALHEPVSFMVSSQTTVHSTTDFNEDENDNNKITSKKRTQSYDKFDDTNTNVLETKDLDIDQNAWLDLKTSKECYGKKLYSKDKKELLKKVIGKAHAKPKNKENVRKLRNILKIILTDSSDDDEMNAASNELAKDVTYTSLKPDYFRNTDSMNNYFKVESSLTIDERKVTSNSPYPTGENSSETSRSSEKVKKGCLCSHIAEKFDHDLKIGCCCRKQTKMDEKTSCDIRNDQDLILVNYRTEYVDVHTQNSKHLSNKTNSINLSIYSRENNSVQNETGRISVKEISTNTASDFKEMLVENRVSLHKNHLNRNTILGISEDDKIVKISEEDARKARARTKQNGKTINNNLKLIKAADVLQSPATKKAVLEIYAEKTTSKSGEYFVVKLPKFVYEKESEITTNYELIATNSYRSSVCRRNMRMFADC</sequence>
<feature type="region of interest" description="Disordered" evidence="1">
    <location>
        <begin position="918"/>
        <end position="957"/>
    </location>
</feature>